<reference evidence="1 2" key="1">
    <citation type="submission" date="2019-01" db="EMBL/GenBank/DDBJ databases">
        <title>Spirosoma flava sp. nov., a propanil-degrading bacterium isolated from herbicide-contaminated soil.</title>
        <authorList>
            <person name="Zhang L."/>
            <person name="Jiang J.-D."/>
        </authorList>
    </citation>
    <scope>NUCLEOTIDE SEQUENCE [LARGE SCALE GENOMIC DNA]</scope>
    <source>
        <strain evidence="1 2">TY50</strain>
    </source>
</reference>
<gene>
    <name evidence="1" type="ORF">EQG79_26535</name>
</gene>
<protein>
    <submittedName>
        <fullName evidence="1">Uncharacterized protein</fullName>
    </submittedName>
</protein>
<name>A0A4V1RVJ0_9BACT</name>
<dbReference type="Proteomes" id="UP000290407">
    <property type="component" value="Unassembled WGS sequence"/>
</dbReference>
<organism evidence="1 2">
    <name type="scientific">Spirosoma sordidisoli</name>
    <dbReference type="NCBI Taxonomy" id="2502893"/>
    <lineage>
        <taxon>Bacteria</taxon>
        <taxon>Pseudomonadati</taxon>
        <taxon>Bacteroidota</taxon>
        <taxon>Cytophagia</taxon>
        <taxon>Cytophagales</taxon>
        <taxon>Cytophagaceae</taxon>
        <taxon>Spirosoma</taxon>
    </lineage>
</organism>
<evidence type="ECO:0000313" key="2">
    <source>
        <dbReference type="Proteomes" id="UP000290407"/>
    </source>
</evidence>
<sequence length="159" mass="18314">MHKTSLNPAVEQMLFLEKYFKKIKSYKCYSGPISELELGYLNMSQISNIFPTIQHLSSDYKVNQFYNSEAAVLLGRNDKPHKQWLEGIRSKVDNKMINDKKIMSTLISFQYNKNSPNIEQTGLLLIGNIEDIVQCLPSDSLPVELDYISRTFKEVKSTL</sequence>
<dbReference type="EMBL" id="SBLB01000010">
    <property type="protein sequence ID" value="RYC66938.1"/>
    <property type="molecule type" value="Genomic_DNA"/>
</dbReference>
<accession>A0A4V1RVJ0</accession>
<keyword evidence="2" id="KW-1185">Reference proteome</keyword>
<evidence type="ECO:0000313" key="1">
    <source>
        <dbReference type="EMBL" id="RYC66938.1"/>
    </source>
</evidence>
<dbReference type="RefSeq" id="WP_129605707.1">
    <property type="nucleotide sequence ID" value="NZ_SBLB01000010.1"/>
</dbReference>
<dbReference type="AlphaFoldDB" id="A0A4V1RVJ0"/>
<proteinExistence type="predicted"/>
<comment type="caution">
    <text evidence="1">The sequence shown here is derived from an EMBL/GenBank/DDBJ whole genome shotgun (WGS) entry which is preliminary data.</text>
</comment>